<evidence type="ECO:0000256" key="1">
    <source>
        <dbReference type="ARBA" id="ARBA00008857"/>
    </source>
</evidence>
<dbReference type="GO" id="GO:0006310">
    <property type="term" value="P:DNA recombination"/>
    <property type="evidence" value="ECO:0007669"/>
    <property type="project" value="UniProtKB-KW"/>
</dbReference>
<dbReference type="InterPro" id="IPR010998">
    <property type="entry name" value="Integrase_recombinase_N"/>
</dbReference>
<accession>A0A3R6HP38</accession>
<dbReference type="InterPro" id="IPR013762">
    <property type="entry name" value="Integrase-like_cat_sf"/>
</dbReference>
<dbReference type="InterPro" id="IPR044068">
    <property type="entry name" value="CB"/>
</dbReference>
<keyword evidence="2 4" id="KW-0238">DNA-binding</keyword>
<dbReference type="EMBL" id="QRHO01000021">
    <property type="protein sequence ID" value="RHF81723.1"/>
    <property type="molecule type" value="Genomic_DNA"/>
</dbReference>
<dbReference type="AlphaFoldDB" id="A0A3R6HP38"/>
<evidence type="ECO:0000259" key="6">
    <source>
        <dbReference type="PROSITE" id="PS51900"/>
    </source>
</evidence>
<dbReference type="Gene3D" id="1.10.443.10">
    <property type="entry name" value="Intergrase catalytic core"/>
    <property type="match status" value="1"/>
</dbReference>
<feature type="domain" description="Core-binding (CB)" evidence="6">
    <location>
        <begin position="85"/>
        <end position="170"/>
    </location>
</feature>
<dbReference type="Proteomes" id="UP000284579">
    <property type="component" value="Unassembled WGS sequence"/>
</dbReference>
<dbReference type="InterPro" id="IPR050090">
    <property type="entry name" value="Tyrosine_recombinase_XerCD"/>
</dbReference>
<keyword evidence="3" id="KW-0233">DNA recombination</keyword>
<dbReference type="PROSITE" id="PS51898">
    <property type="entry name" value="TYR_RECOMBINASE"/>
    <property type="match status" value="1"/>
</dbReference>
<evidence type="ECO:0000259" key="5">
    <source>
        <dbReference type="PROSITE" id="PS51898"/>
    </source>
</evidence>
<sequence>MNDVNGYDSTIKYAIMDIVGAINKIESMKQDRYLAMHPYSITHSADGYYRTYLPADDGKRKQIKKKSKSDLEKVVIDYWTKRSPTSSKERYAVWVDRQKLKGVSDNTIYKYQTDYARFLKGKKIEKRDVRTIDEEYLELFFNELLSEKEVPYRALKALFGYLKGVFDKSIRDGLIESNPCLKIDLPLYKRRCEQAIVKMPEERTFSQSEKNRLINSLNKKRKERPDDVLPYAVELALYTGMRVGELSGLMWNDIDEVNKRIIIRHSEKLNRLTNTFYISTPKNGKTRIFPLTIEIAELLKKIKNVEEKYGYLTEFVSSNADGRIHARVISGYMKRRTSNEGFTNPKSIHTARRTLNSELLASGAPRTMCCAMIGNTERVNEEYYTYDPPRVKRWK</sequence>
<dbReference type="GO" id="GO:0003677">
    <property type="term" value="F:DNA binding"/>
    <property type="evidence" value="ECO:0007669"/>
    <property type="project" value="UniProtKB-UniRule"/>
</dbReference>
<evidence type="ECO:0000313" key="7">
    <source>
        <dbReference type="EMBL" id="RHF81723.1"/>
    </source>
</evidence>
<dbReference type="PANTHER" id="PTHR30349">
    <property type="entry name" value="PHAGE INTEGRASE-RELATED"/>
    <property type="match status" value="1"/>
</dbReference>
<dbReference type="SUPFAM" id="SSF56349">
    <property type="entry name" value="DNA breaking-rejoining enzymes"/>
    <property type="match status" value="1"/>
</dbReference>
<dbReference type="PANTHER" id="PTHR30349:SF41">
    <property type="entry name" value="INTEGRASE_RECOMBINASE PROTEIN MJ0367-RELATED"/>
    <property type="match status" value="1"/>
</dbReference>
<evidence type="ECO:0000256" key="3">
    <source>
        <dbReference type="ARBA" id="ARBA00023172"/>
    </source>
</evidence>
<evidence type="ECO:0000256" key="4">
    <source>
        <dbReference type="PROSITE-ProRule" id="PRU01248"/>
    </source>
</evidence>
<dbReference type="Pfam" id="PF00589">
    <property type="entry name" value="Phage_integrase"/>
    <property type="match status" value="1"/>
</dbReference>
<comment type="similarity">
    <text evidence="1">Belongs to the 'phage' integrase family.</text>
</comment>
<protein>
    <recommendedName>
        <fullName evidence="9">Site-specific integrase</fullName>
    </recommendedName>
</protein>
<evidence type="ECO:0008006" key="9">
    <source>
        <dbReference type="Google" id="ProtNLM"/>
    </source>
</evidence>
<evidence type="ECO:0000313" key="8">
    <source>
        <dbReference type="Proteomes" id="UP000284579"/>
    </source>
</evidence>
<comment type="caution">
    <text evidence="7">The sequence shown here is derived from an EMBL/GenBank/DDBJ whole genome shotgun (WGS) entry which is preliminary data.</text>
</comment>
<evidence type="ECO:0000256" key="2">
    <source>
        <dbReference type="ARBA" id="ARBA00023125"/>
    </source>
</evidence>
<gene>
    <name evidence="7" type="ORF">DW656_13145</name>
</gene>
<dbReference type="Gene3D" id="1.10.150.130">
    <property type="match status" value="1"/>
</dbReference>
<organism evidence="7 8">
    <name type="scientific">Coprococcus comes</name>
    <dbReference type="NCBI Taxonomy" id="410072"/>
    <lineage>
        <taxon>Bacteria</taxon>
        <taxon>Bacillati</taxon>
        <taxon>Bacillota</taxon>
        <taxon>Clostridia</taxon>
        <taxon>Lachnospirales</taxon>
        <taxon>Lachnospiraceae</taxon>
        <taxon>Coprococcus</taxon>
    </lineage>
</organism>
<dbReference type="GO" id="GO:0015074">
    <property type="term" value="P:DNA integration"/>
    <property type="evidence" value="ECO:0007669"/>
    <property type="project" value="InterPro"/>
</dbReference>
<dbReference type="InterPro" id="IPR011010">
    <property type="entry name" value="DNA_brk_join_enz"/>
</dbReference>
<dbReference type="InterPro" id="IPR002104">
    <property type="entry name" value="Integrase_catalytic"/>
</dbReference>
<proteinExistence type="inferred from homology"/>
<name>A0A3R6HP38_9FIRM</name>
<feature type="domain" description="Tyr recombinase" evidence="5">
    <location>
        <begin position="200"/>
        <end position="395"/>
    </location>
</feature>
<dbReference type="PROSITE" id="PS51900">
    <property type="entry name" value="CB"/>
    <property type="match status" value="1"/>
</dbReference>
<reference evidence="7 8" key="1">
    <citation type="submission" date="2018-08" db="EMBL/GenBank/DDBJ databases">
        <title>A genome reference for cultivated species of the human gut microbiota.</title>
        <authorList>
            <person name="Zou Y."/>
            <person name="Xue W."/>
            <person name="Luo G."/>
        </authorList>
    </citation>
    <scope>NUCLEOTIDE SEQUENCE [LARGE SCALE GENOMIC DNA]</scope>
    <source>
        <strain evidence="7 8">AM23-3</strain>
    </source>
</reference>
<dbReference type="RefSeq" id="WP_118199458.1">
    <property type="nucleotide sequence ID" value="NZ_QRHO01000021.1"/>
</dbReference>